<dbReference type="EMBL" id="GG662612">
    <property type="protein sequence ID" value="EAS00555.2"/>
    <property type="molecule type" value="Genomic_DNA"/>
</dbReference>
<dbReference type="RefSeq" id="XP_001020800.2">
    <property type="nucleotide sequence ID" value="XM_001020800.2"/>
</dbReference>
<reference evidence="4" key="1">
    <citation type="journal article" date="2006" name="PLoS Biol.">
        <title>Macronuclear genome sequence of the ciliate Tetrahymena thermophila, a model eukaryote.</title>
        <authorList>
            <person name="Eisen J.A."/>
            <person name="Coyne R.S."/>
            <person name="Wu M."/>
            <person name="Wu D."/>
            <person name="Thiagarajan M."/>
            <person name="Wortman J.R."/>
            <person name="Badger J.H."/>
            <person name="Ren Q."/>
            <person name="Amedeo P."/>
            <person name="Jones K.M."/>
            <person name="Tallon L.J."/>
            <person name="Delcher A.L."/>
            <person name="Salzberg S.L."/>
            <person name="Silva J.C."/>
            <person name="Haas B.J."/>
            <person name="Majoros W.H."/>
            <person name="Farzad M."/>
            <person name="Carlton J.M."/>
            <person name="Smith R.K. Jr."/>
            <person name="Garg J."/>
            <person name="Pearlman R.E."/>
            <person name="Karrer K.M."/>
            <person name="Sun L."/>
            <person name="Manning G."/>
            <person name="Elde N.C."/>
            <person name="Turkewitz A.P."/>
            <person name="Asai D.J."/>
            <person name="Wilkes D.E."/>
            <person name="Wang Y."/>
            <person name="Cai H."/>
            <person name="Collins K."/>
            <person name="Stewart B.A."/>
            <person name="Lee S.R."/>
            <person name="Wilamowska K."/>
            <person name="Weinberg Z."/>
            <person name="Ruzzo W.L."/>
            <person name="Wloga D."/>
            <person name="Gaertig J."/>
            <person name="Frankel J."/>
            <person name="Tsao C.-C."/>
            <person name="Gorovsky M.A."/>
            <person name="Keeling P.J."/>
            <person name="Waller R.F."/>
            <person name="Patron N.J."/>
            <person name="Cherry J.M."/>
            <person name="Stover N.A."/>
            <person name="Krieger C.J."/>
            <person name="del Toro C."/>
            <person name="Ryder H.F."/>
            <person name="Williamson S.C."/>
            <person name="Barbeau R.A."/>
            <person name="Hamilton E.P."/>
            <person name="Orias E."/>
        </authorList>
    </citation>
    <scope>NUCLEOTIDE SEQUENCE [LARGE SCALE GENOMIC DNA]</scope>
    <source>
        <strain evidence="4">SB210</strain>
    </source>
</reference>
<keyword evidence="2 3" id="KW-0812">Transmembrane</keyword>
<dbReference type="GeneID" id="7836044"/>
<evidence type="ECO:0000313" key="4">
    <source>
        <dbReference type="Proteomes" id="UP000009168"/>
    </source>
</evidence>
<organism evidence="3 4">
    <name type="scientific">Tetrahymena thermophila (strain SB210)</name>
    <dbReference type="NCBI Taxonomy" id="312017"/>
    <lineage>
        <taxon>Eukaryota</taxon>
        <taxon>Sar</taxon>
        <taxon>Alveolata</taxon>
        <taxon>Ciliophora</taxon>
        <taxon>Intramacronucleata</taxon>
        <taxon>Oligohymenophorea</taxon>
        <taxon>Hymenostomatida</taxon>
        <taxon>Tetrahymenina</taxon>
        <taxon>Tetrahymenidae</taxon>
        <taxon>Tetrahymena</taxon>
    </lineage>
</organism>
<evidence type="ECO:0000313" key="3">
    <source>
        <dbReference type="EMBL" id="EAS00555.2"/>
    </source>
</evidence>
<keyword evidence="2" id="KW-1133">Transmembrane helix</keyword>
<protein>
    <submittedName>
        <fullName evidence="3">Transmembrane protein, putative</fullName>
    </submittedName>
</protein>
<dbReference type="KEGG" id="tet:TTHERM_00409080"/>
<feature type="transmembrane region" description="Helical" evidence="2">
    <location>
        <begin position="366"/>
        <end position="393"/>
    </location>
</feature>
<keyword evidence="2" id="KW-0472">Membrane</keyword>
<dbReference type="Proteomes" id="UP000009168">
    <property type="component" value="Unassembled WGS sequence"/>
</dbReference>
<gene>
    <name evidence="3" type="ORF">TTHERM_00409080</name>
</gene>
<proteinExistence type="predicted"/>
<accession>I7MFS7</accession>
<sequence>MRNQVLVSPKMSNLAVNLQDYPIPGQYPLYVENLLVNRNGDKISQFTHCFKQFRSDYSPVYQRVLQQNQYADVLSRSIYYSLTSLDIRPYSFIQIYEQECFMYGYPFQYSGRIEDSAAYKNPPDLINYILNELRECETYSPFYNFQCIPWYTVGSIFDGMYISFPGFNGDSEYVIGLCRFFDSSNEEEAFMDRQICDAIKLKDLNNYVTSVTYGLDYFYILDRQLQLVAMHSNFSFDNVTVNDVTWDSLELSQFTLQEKTDFLSALPKKFYQGENDYDFFESHDGIRKNNDTYFVGEYTQQGVPYLYVAYQIFLLDTTPQDKSFNYQERLYSKIKTYKCYYTMFNVVNQDSLFQQQYQLQQNIDNVYFLLLFIQIACSLVIIMYSVYVSLILVNSINQSLEILIYLLKTFSPQENMDLTTLQSNLVPFDQISDIFCFEINLIYGAFKNLMHVITFRNKTTQFSQISDGQSLLDWVFACQFFENIMGNHSFLGISYNNLGNIHFNSHRYLEACQCYSVSLIHLNYELNELTQNGETYCSQFFQINDNKIETPIRKRKNSSKDYQIVNNQQVNNNRQGKTHSTGSIIQIVKKKISSLPLRPEPESVANEDQDFFKQNQKFQDLLHLKFERQYQYIRSQKMYFLAQRAQTNLWKEQINQLKELYILDQILQPQQHSRTIMILLELSFCYLMKKKMEKSKVLISLCLALFTQFSKKCQDENTNIRQVQHTKVNWLDQDQKNSHRLDNQKQSILLNKFSPDYPVKRKKKMNIFEESEQEYLKVLQQISPVLQNPLIKQAFDEISIQQETNSRNQRKHSERLNYSSCPSPQLNKEQTDIIVYNIQEAVELIGLNKFNLNKQRNTTIYSGYRQTSDTSSKDPQEAYRFKSQQRNSNFGAKAKQTEAGLWDQNYLMPYVQSSKKIENQKFRGRSFVKANQNIIDKKDIFSNDDEIQTYQNYMQTIDVHEMQSGEQINALKYKSQVKQNYDVIHQRKSQTINNNFLTEPEKSVTQRTKEPSYNNFQLQTNRLNIKMNSDQKLYKKSQLEKDLIPSTSKDDFYDVEQFQKYSENILRKNSYIQTKNEIKNKSNNQERQIQDVSFIEQEIKKYKGDMYSPYLGSQLSMINIQQNINDKSFQNIEHHNSFNKTFHIDQPQFNQQKDYPNDVVFSKIMLSLANLFESQGQLLKAAQIATNSLEMPTQYFALYRYESLQLINSCFSQLQMQSEDLSKQIKKFNPNLFLSLSIVIDYGNNNASNKVSKILQELCENQMKNPKDSFQIILAREYCETLVTKIYKDQYLSLQSSINSIFKCLPQKISRLSKASSNNRVNLFKPLTKLLAEYQISSLIRKNIFSKEQEEDSFQTSQLLFNQKIFEKEVKQNEDSLSQFETKVIIIFSDMKFPIQIIYNQEINNIFLSNKIHLVIFDINGLSLINPELYNQYNFLDFIHIFCQPFQLINFFCNLRENSHQLEEPTYVQAI</sequence>
<name>I7MFS7_TETTS</name>
<evidence type="ECO:0000256" key="1">
    <source>
        <dbReference type="SAM" id="MobiDB-lite"/>
    </source>
</evidence>
<feature type="region of interest" description="Disordered" evidence="1">
    <location>
        <begin position="803"/>
        <end position="823"/>
    </location>
</feature>
<evidence type="ECO:0000256" key="2">
    <source>
        <dbReference type="SAM" id="Phobius"/>
    </source>
</evidence>
<keyword evidence="4" id="KW-1185">Reference proteome</keyword>
<dbReference type="InParanoid" id="I7MFS7"/>